<keyword evidence="10" id="KW-1185">Reference proteome</keyword>
<dbReference type="Proteomes" id="UP000243308">
    <property type="component" value="Unassembled WGS sequence"/>
</dbReference>
<keyword evidence="3" id="KW-0240">DNA-directed RNA polymerase</keyword>
<comment type="similarity">
    <text evidence="1">Belongs to the RNA polymerase beta' chain family.</text>
</comment>
<dbReference type="AlphaFoldDB" id="A0A086TIL5"/>
<gene>
    <name evidence="9" type="ORF">MVEG_12375</name>
</gene>
<dbReference type="InterPro" id="IPR000722">
    <property type="entry name" value="RNA_pol_asu"/>
</dbReference>
<dbReference type="GO" id="GO:0005665">
    <property type="term" value="C:RNA polymerase II, core complex"/>
    <property type="evidence" value="ECO:0007669"/>
    <property type="project" value="TreeGrafter"/>
</dbReference>
<dbReference type="Gene3D" id="1.10.274.100">
    <property type="entry name" value="RNA polymerase Rpb1, domain 3"/>
    <property type="match status" value="1"/>
</dbReference>
<dbReference type="Gene3D" id="4.10.860.120">
    <property type="entry name" value="RNA polymerase II, clamp domain"/>
    <property type="match status" value="1"/>
</dbReference>
<dbReference type="Pfam" id="PF05000">
    <property type="entry name" value="RNA_pol_Rpb1_4"/>
    <property type="match status" value="1"/>
</dbReference>
<feature type="domain" description="RNA polymerase N-terminal" evidence="8">
    <location>
        <begin position="150"/>
        <end position="413"/>
    </location>
</feature>
<evidence type="ECO:0000256" key="7">
    <source>
        <dbReference type="ARBA" id="ARBA00048552"/>
    </source>
</evidence>
<dbReference type="InterPro" id="IPR007083">
    <property type="entry name" value="RNA_pol_Rpb1_4"/>
</dbReference>
<dbReference type="InterPro" id="IPR042102">
    <property type="entry name" value="RNA_pol_Rpb1_3_sf"/>
</dbReference>
<name>A0A086TIL5_9FUNG</name>
<dbReference type="PANTHER" id="PTHR19376">
    <property type="entry name" value="DNA-DIRECTED RNA POLYMERASE"/>
    <property type="match status" value="1"/>
</dbReference>
<evidence type="ECO:0000259" key="8">
    <source>
        <dbReference type="SMART" id="SM00663"/>
    </source>
</evidence>
<dbReference type="SMART" id="SM00663">
    <property type="entry name" value="RPOLA_N"/>
    <property type="match status" value="1"/>
</dbReference>
<dbReference type="InterPro" id="IPR038120">
    <property type="entry name" value="Rpb1_funnel_sf"/>
</dbReference>
<dbReference type="InterPro" id="IPR007066">
    <property type="entry name" value="RNA_pol_Rpb1_3"/>
</dbReference>
<proteinExistence type="inferred from homology"/>
<dbReference type="Gene3D" id="6.10.250.2940">
    <property type="match status" value="1"/>
</dbReference>
<keyword evidence="4" id="KW-0808">Transferase</keyword>
<dbReference type="GO" id="GO:0003899">
    <property type="term" value="F:DNA-directed RNA polymerase activity"/>
    <property type="evidence" value="ECO:0007669"/>
    <property type="project" value="UniProtKB-EC"/>
</dbReference>
<dbReference type="SUPFAM" id="SSF64484">
    <property type="entry name" value="beta and beta-prime subunits of DNA dependent RNA-polymerase"/>
    <property type="match status" value="1"/>
</dbReference>
<evidence type="ECO:0000256" key="2">
    <source>
        <dbReference type="ARBA" id="ARBA00012418"/>
    </source>
</evidence>
<dbReference type="OrthoDB" id="2269210at2759"/>
<evidence type="ECO:0000313" key="9">
    <source>
        <dbReference type="EMBL" id="KFH61792.1"/>
    </source>
</evidence>
<dbReference type="PANTHER" id="PTHR19376:SF37">
    <property type="entry name" value="DNA-DIRECTED RNA POLYMERASE II SUBUNIT RPB1"/>
    <property type="match status" value="1"/>
</dbReference>
<dbReference type="Gene3D" id="3.30.1490.180">
    <property type="entry name" value="RNA polymerase ii"/>
    <property type="match status" value="1"/>
</dbReference>
<organism evidence="9 10">
    <name type="scientific">Podila verticillata NRRL 6337</name>
    <dbReference type="NCBI Taxonomy" id="1069443"/>
    <lineage>
        <taxon>Eukaryota</taxon>
        <taxon>Fungi</taxon>
        <taxon>Fungi incertae sedis</taxon>
        <taxon>Mucoromycota</taxon>
        <taxon>Mortierellomycotina</taxon>
        <taxon>Mortierellomycetes</taxon>
        <taxon>Mortierellales</taxon>
        <taxon>Mortierellaceae</taxon>
        <taxon>Podila</taxon>
    </lineage>
</organism>
<dbReference type="InterPro" id="IPR044893">
    <property type="entry name" value="RNA_pol_Rpb1_clamp_domain"/>
</dbReference>
<reference evidence="9 10" key="1">
    <citation type="submission" date="2011-02" db="EMBL/GenBank/DDBJ databases">
        <title>The Genome Sequence of Mortierella verticillata NRRL 6337.</title>
        <authorList>
            <consortium name="The Broad Institute Genome Sequencing Platform"/>
            <person name="Russ C."/>
            <person name="Cuomo C."/>
            <person name="Burger G."/>
            <person name="Gray M.W."/>
            <person name="Holland P.W.H."/>
            <person name="King N."/>
            <person name="Lang F.B.F."/>
            <person name="Roger A.J."/>
            <person name="Ruiz-Trillo I."/>
            <person name="Young S.K."/>
            <person name="Zeng Q."/>
            <person name="Gargeya S."/>
            <person name="Alvarado L."/>
            <person name="Berlin A."/>
            <person name="Chapman S.B."/>
            <person name="Chen Z."/>
            <person name="Freedman E."/>
            <person name="Gellesch M."/>
            <person name="Goldberg J."/>
            <person name="Griggs A."/>
            <person name="Gujja S."/>
            <person name="Heilman E."/>
            <person name="Heiman D."/>
            <person name="Howarth C."/>
            <person name="Mehta T."/>
            <person name="Neiman D."/>
            <person name="Pearson M."/>
            <person name="Roberts A."/>
            <person name="Saif S."/>
            <person name="Shea T."/>
            <person name="Shenoy N."/>
            <person name="Sisk P."/>
            <person name="Stolte C."/>
            <person name="Sykes S."/>
            <person name="White J."/>
            <person name="Yandava C."/>
            <person name="Haas B."/>
            <person name="Nusbaum C."/>
            <person name="Birren B."/>
        </authorList>
    </citation>
    <scope>NUCLEOTIDE SEQUENCE [LARGE SCALE GENOMIC DNA]</scope>
    <source>
        <strain evidence="9 10">NRRL 6337</strain>
    </source>
</reference>
<dbReference type="Pfam" id="PF00623">
    <property type="entry name" value="RNA_pol_Rpb1_2"/>
    <property type="match status" value="1"/>
</dbReference>
<comment type="catalytic activity">
    <reaction evidence="7">
        <text>RNA(n) + a ribonucleoside 5'-triphosphate = RNA(n+1) + diphosphate</text>
        <dbReference type="Rhea" id="RHEA:21248"/>
        <dbReference type="Rhea" id="RHEA-COMP:14527"/>
        <dbReference type="Rhea" id="RHEA-COMP:17342"/>
        <dbReference type="ChEBI" id="CHEBI:33019"/>
        <dbReference type="ChEBI" id="CHEBI:61557"/>
        <dbReference type="ChEBI" id="CHEBI:140395"/>
        <dbReference type="EC" id="2.7.7.6"/>
    </reaction>
</comment>
<dbReference type="InterPro" id="IPR045867">
    <property type="entry name" value="DNA-dir_RpoC_beta_prime"/>
</dbReference>
<evidence type="ECO:0000313" key="10">
    <source>
        <dbReference type="Proteomes" id="UP000243308"/>
    </source>
</evidence>
<dbReference type="InterPro" id="IPR006592">
    <property type="entry name" value="RNA_pol_N"/>
</dbReference>
<evidence type="ECO:0000256" key="5">
    <source>
        <dbReference type="ARBA" id="ARBA00022695"/>
    </source>
</evidence>
<dbReference type="GO" id="GO:0003677">
    <property type="term" value="F:DNA binding"/>
    <property type="evidence" value="ECO:0007669"/>
    <property type="project" value="InterPro"/>
</dbReference>
<evidence type="ECO:0000256" key="4">
    <source>
        <dbReference type="ARBA" id="ARBA00022679"/>
    </source>
</evidence>
<keyword evidence="5" id="KW-0548">Nucleotidyltransferase</keyword>
<dbReference type="Gene3D" id="1.10.132.30">
    <property type="match status" value="1"/>
</dbReference>
<dbReference type="EC" id="2.7.7.6" evidence="2"/>
<evidence type="ECO:0000256" key="3">
    <source>
        <dbReference type="ARBA" id="ARBA00022478"/>
    </source>
</evidence>
<dbReference type="GO" id="GO:0006351">
    <property type="term" value="P:DNA-templated transcription"/>
    <property type="evidence" value="ECO:0007669"/>
    <property type="project" value="InterPro"/>
</dbReference>
<accession>A0A086TIL5</accession>
<keyword evidence="6" id="KW-0804">Transcription</keyword>
<protein>
    <recommendedName>
        <fullName evidence="2">DNA-directed RNA polymerase</fullName>
        <ecNumber evidence="2">2.7.7.6</ecNumber>
    </recommendedName>
</protein>
<dbReference type="EMBL" id="KN042439">
    <property type="protein sequence ID" value="KFH61792.1"/>
    <property type="molecule type" value="Genomic_DNA"/>
</dbReference>
<evidence type="ECO:0000256" key="1">
    <source>
        <dbReference type="ARBA" id="ARBA00006460"/>
    </source>
</evidence>
<dbReference type="Pfam" id="PF04983">
    <property type="entry name" value="RNA_pol_Rpb1_3"/>
    <property type="match status" value="1"/>
</dbReference>
<dbReference type="Gene3D" id="2.40.40.20">
    <property type="match status" value="1"/>
</dbReference>
<evidence type="ECO:0000256" key="6">
    <source>
        <dbReference type="ARBA" id="ARBA00023163"/>
    </source>
</evidence>
<sequence>MEVTLSFISGNDIRTNTSFSLNERFDLHDERFGSIRTGSKCVVCGKTESGGCYGHHGRLYLGTNIFHPIFLDEISKALNEICHHCGHDVDKAEVSNKRGGKCSKCKETVYVDYFIPPSQPNAIRRRNAVTTTLDPSQVKTILYRHRHNASKFIIDCVAVPPTGIRPPEDMEWPSDLSRLYVRLVDLVKSSSKTDVYQRNVSTLYNSIVGYLKKDGVIAAISGKYGIFRNLMLGKRLNRSVRLVIAGDPNLDLDEILVPKSVTDRVRIPERVWNGNVRKMKEYARNGQLWYDSEDVQVEEDEIIVGQVYDRVLRDGDWVTLNRQPSLSKTSLLAMRVKVGVVENNIFAFNPCITTAFNADFDGDEMNIYTGYGPEAVAELRELCHLNHNIYDPLTRKIFIQPIQDAVSGVYMMTKEKAEVAKDLFNDCVMLTSRTSTEYNTHALFSTVLPIGLDFVGNGVVIENGVLVDGIVTKRVINGLIVAVSERYGTDVCATFIKEIQLVALRWMRDRGFTISLRDCVWDRDDLEEYSGMVVGITQREVPSLQSWVVEKSLSKYVPNGSDNPLAVMLHSGAKGKDIGPSQMAVSLGQQYVNGKKVRTRMKNNSPHDTGFVSSGYVKGLNAKEYFSQASASLSGIIDIGVGVSAIGYTNRRVTKLMAGVEMGYNGCVSTDGQIVRF</sequence>